<dbReference type="InterPro" id="IPR004640">
    <property type="entry name" value="HscB"/>
</dbReference>
<feature type="region of interest" description="Disordered" evidence="3">
    <location>
        <begin position="73"/>
        <end position="93"/>
    </location>
</feature>
<dbReference type="InterPro" id="IPR036386">
    <property type="entry name" value="HscB_C_sf"/>
</dbReference>
<accession>A0A9W6BMB6</accession>
<dbReference type="InterPro" id="IPR001623">
    <property type="entry name" value="DnaJ_domain"/>
</dbReference>
<dbReference type="GO" id="GO:0051259">
    <property type="term" value="P:protein complex oligomerization"/>
    <property type="evidence" value="ECO:0007669"/>
    <property type="project" value="InterPro"/>
</dbReference>
<comment type="caution">
    <text evidence="5">The sequence shown here is derived from an EMBL/GenBank/DDBJ whole genome shotgun (WGS) entry which is preliminary data.</text>
</comment>
<dbReference type="OrthoDB" id="448954at2759"/>
<keyword evidence="2" id="KW-0143">Chaperone</keyword>
<dbReference type="InterPro" id="IPR009073">
    <property type="entry name" value="HscB_oligo_C"/>
</dbReference>
<dbReference type="HAMAP" id="MF_00682">
    <property type="entry name" value="HscB"/>
    <property type="match status" value="1"/>
</dbReference>
<dbReference type="GO" id="GO:0051087">
    <property type="term" value="F:protein-folding chaperone binding"/>
    <property type="evidence" value="ECO:0007669"/>
    <property type="project" value="InterPro"/>
</dbReference>
<dbReference type="PANTHER" id="PTHR14021:SF15">
    <property type="entry name" value="IRON-SULFUR CLUSTER CO-CHAPERONE PROTEIN HSCB"/>
    <property type="match status" value="1"/>
</dbReference>
<gene>
    <name evidence="5" type="primary">PLEST006244</name>
    <name evidence="5" type="ORF">PLESTB_000910100</name>
</gene>
<dbReference type="Gene3D" id="1.10.287.110">
    <property type="entry name" value="DnaJ domain"/>
    <property type="match status" value="1"/>
</dbReference>
<evidence type="ECO:0000313" key="5">
    <source>
        <dbReference type="EMBL" id="GLC54827.1"/>
    </source>
</evidence>
<proteinExistence type="inferred from homology"/>
<evidence type="ECO:0000313" key="6">
    <source>
        <dbReference type="Proteomes" id="UP001165080"/>
    </source>
</evidence>
<comment type="similarity">
    <text evidence="1">Belongs to the HscB family.</text>
</comment>
<dbReference type="GO" id="GO:0044571">
    <property type="term" value="P:[2Fe-2S] cluster assembly"/>
    <property type="evidence" value="ECO:0007669"/>
    <property type="project" value="InterPro"/>
</dbReference>
<dbReference type="Gene3D" id="1.20.1280.20">
    <property type="entry name" value="HscB, C-terminal domain"/>
    <property type="match status" value="1"/>
</dbReference>
<name>A0A9W6BMB6_9CHLO</name>
<dbReference type="Proteomes" id="UP001165080">
    <property type="component" value="Unassembled WGS sequence"/>
</dbReference>
<dbReference type="SMART" id="SM00271">
    <property type="entry name" value="DnaJ"/>
    <property type="match status" value="1"/>
</dbReference>
<dbReference type="InterPro" id="IPR036869">
    <property type="entry name" value="J_dom_sf"/>
</dbReference>
<keyword evidence="6" id="KW-1185">Reference proteome</keyword>
<reference evidence="5 6" key="1">
    <citation type="journal article" date="2023" name="Commun. Biol.">
        <title>Reorganization of the ancestral sex-determining regions during the evolution of trioecy in Pleodorina starrii.</title>
        <authorList>
            <person name="Takahashi K."/>
            <person name="Suzuki S."/>
            <person name="Kawai-Toyooka H."/>
            <person name="Yamamoto K."/>
            <person name="Hamaji T."/>
            <person name="Ootsuki R."/>
            <person name="Yamaguchi H."/>
            <person name="Kawachi M."/>
            <person name="Higashiyama T."/>
            <person name="Nozaki H."/>
        </authorList>
    </citation>
    <scope>NUCLEOTIDE SEQUENCE [LARGE SCALE GENOMIC DNA]</scope>
    <source>
        <strain evidence="5 6">NIES-4479</strain>
    </source>
</reference>
<organism evidence="5 6">
    <name type="scientific">Pleodorina starrii</name>
    <dbReference type="NCBI Taxonomy" id="330485"/>
    <lineage>
        <taxon>Eukaryota</taxon>
        <taxon>Viridiplantae</taxon>
        <taxon>Chlorophyta</taxon>
        <taxon>core chlorophytes</taxon>
        <taxon>Chlorophyceae</taxon>
        <taxon>CS clade</taxon>
        <taxon>Chlamydomonadales</taxon>
        <taxon>Volvocaceae</taxon>
        <taxon>Pleodorina</taxon>
    </lineage>
</organism>
<dbReference type="NCBIfam" id="TIGR00714">
    <property type="entry name" value="hscB"/>
    <property type="match status" value="1"/>
</dbReference>
<dbReference type="SUPFAM" id="SSF47144">
    <property type="entry name" value="HSC20 (HSCB), C-terminal oligomerisation domain"/>
    <property type="match status" value="1"/>
</dbReference>
<feature type="domain" description="J" evidence="4">
    <location>
        <begin position="132"/>
        <end position="204"/>
    </location>
</feature>
<sequence length="296" mass="32976">MSARGLQTLACRRRRELTSFCASVLPGAAESLCDTSTPSTSGALHEQAYAQLRWTPSPGQSLAVSGWRSVHHEHKQCGEQGHQHEHRTAPQRRPVTLEELEKACWSCEKLVKRGGLVCNGCETIQPPDDSLNYFELFSLPATFDLSPQLLERRYKALQWNLHPDKMGHKPAEEREFSAKQASVVNLAYSILKSPLARANYMLALRGISAGEHFEGTIEDPELLMEVLEAREEVEGTDDPATLSALLARNRQQQERLVAALSAAFRSGDTRGAVALTHQLQYVTKLEQEIVKKLPQL</sequence>
<dbReference type="SUPFAM" id="SSF46565">
    <property type="entry name" value="Chaperone J-domain"/>
    <property type="match status" value="1"/>
</dbReference>
<evidence type="ECO:0000256" key="3">
    <source>
        <dbReference type="SAM" id="MobiDB-lite"/>
    </source>
</evidence>
<dbReference type="PROSITE" id="PS50076">
    <property type="entry name" value="DNAJ_2"/>
    <property type="match status" value="1"/>
</dbReference>
<feature type="compositionally biased region" description="Basic and acidic residues" evidence="3">
    <location>
        <begin position="75"/>
        <end position="88"/>
    </location>
</feature>
<dbReference type="EMBL" id="BRXU01000011">
    <property type="protein sequence ID" value="GLC54827.1"/>
    <property type="molecule type" value="Genomic_DNA"/>
</dbReference>
<protein>
    <recommendedName>
        <fullName evidence="4">J domain-containing protein</fullName>
    </recommendedName>
</protein>
<evidence type="ECO:0000256" key="1">
    <source>
        <dbReference type="ARBA" id="ARBA00010476"/>
    </source>
</evidence>
<dbReference type="Pfam" id="PF07743">
    <property type="entry name" value="HSCB_C"/>
    <property type="match status" value="1"/>
</dbReference>
<dbReference type="PANTHER" id="PTHR14021">
    <property type="entry name" value="IRON-SULFUR CLUSTER CO-CHAPERONE PROTEIN HSCB"/>
    <property type="match status" value="1"/>
</dbReference>
<evidence type="ECO:0000256" key="2">
    <source>
        <dbReference type="ARBA" id="ARBA00023186"/>
    </source>
</evidence>
<evidence type="ECO:0000259" key="4">
    <source>
        <dbReference type="PROSITE" id="PS50076"/>
    </source>
</evidence>
<dbReference type="AlphaFoldDB" id="A0A9W6BMB6"/>
<dbReference type="GO" id="GO:0001671">
    <property type="term" value="F:ATPase activator activity"/>
    <property type="evidence" value="ECO:0007669"/>
    <property type="project" value="InterPro"/>
</dbReference>